<accession>A0A6B2KR13</accession>
<keyword evidence="3" id="KW-1185">Reference proteome</keyword>
<organism evidence="2 3">
    <name type="scientific">Crenobacter caeni</name>
    <dbReference type="NCBI Taxonomy" id="2705474"/>
    <lineage>
        <taxon>Bacteria</taxon>
        <taxon>Pseudomonadati</taxon>
        <taxon>Pseudomonadota</taxon>
        <taxon>Betaproteobacteria</taxon>
        <taxon>Neisseriales</taxon>
        <taxon>Neisseriaceae</taxon>
        <taxon>Crenobacter</taxon>
    </lineage>
</organism>
<reference evidence="2 3" key="1">
    <citation type="submission" date="2020-02" db="EMBL/GenBank/DDBJ databases">
        <authorList>
            <person name="Yang Z."/>
        </authorList>
    </citation>
    <scope>NUCLEOTIDE SEQUENCE [LARGE SCALE GENOMIC DNA]</scope>
    <source>
        <strain evidence="2 3">HX-7-9</strain>
    </source>
</reference>
<gene>
    <name evidence="2" type="ORF">GZH52_06725</name>
</gene>
<dbReference type="AlphaFoldDB" id="A0A6B2KR13"/>
<sequence>MFDEIERDAHSAISADSYRALKAAHDAKVQQLAAAHERIRELHDAKNSAEAERDALRVMVENLGKQAKSVVQVDDRSETSYQHMVAALLDCIAGNLPNIEKHPSFESEAKLIDKIDDFYRGYRGLSKSNLSRKFPEAKRRLREQDT</sequence>
<name>A0A6B2KR13_9NEIS</name>
<feature type="coiled-coil region" evidence="1">
    <location>
        <begin position="32"/>
        <end position="66"/>
    </location>
</feature>
<evidence type="ECO:0000313" key="3">
    <source>
        <dbReference type="Proteomes" id="UP000482578"/>
    </source>
</evidence>
<protein>
    <submittedName>
        <fullName evidence="2">Uncharacterized protein</fullName>
    </submittedName>
</protein>
<evidence type="ECO:0000313" key="2">
    <source>
        <dbReference type="EMBL" id="NDV12491.1"/>
    </source>
</evidence>
<keyword evidence="1" id="KW-0175">Coiled coil</keyword>
<evidence type="ECO:0000256" key="1">
    <source>
        <dbReference type="SAM" id="Coils"/>
    </source>
</evidence>
<dbReference type="Proteomes" id="UP000482578">
    <property type="component" value="Unassembled WGS sequence"/>
</dbReference>
<dbReference type="EMBL" id="JAAGAA010000005">
    <property type="protein sequence ID" value="NDV12491.1"/>
    <property type="molecule type" value="Genomic_DNA"/>
</dbReference>
<proteinExistence type="predicted"/>
<comment type="caution">
    <text evidence="2">The sequence shown here is derived from an EMBL/GenBank/DDBJ whole genome shotgun (WGS) entry which is preliminary data.</text>
</comment>